<accession>A0A931FAR0</accession>
<dbReference type="AlphaFoldDB" id="A0A931FAR0"/>
<organism evidence="1 2">
    <name type="scientific">Enterococcus lacertideformus</name>
    <dbReference type="NCBI Taxonomy" id="2771493"/>
    <lineage>
        <taxon>Bacteria</taxon>
        <taxon>Bacillati</taxon>
        <taxon>Bacillota</taxon>
        <taxon>Bacilli</taxon>
        <taxon>Lactobacillales</taxon>
        <taxon>Enterococcaceae</taxon>
        <taxon>Enterococcus</taxon>
    </lineage>
</organism>
<keyword evidence="2" id="KW-1185">Reference proteome</keyword>
<dbReference type="Proteomes" id="UP000637757">
    <property type="component" value="Unassembled WGS sequence"/>
</dbReference>
<dbReference type="EMBL" id="JADAKE010000010">
    <property type="protein sequence ID" value="MBF8807692.1"/>
    <property type="molecule type" value="Genomic_DNA"/>
</dbReference>
<name>A0A931FAR0_9ENTE</name>
<gene>
    <name evidence="1" type="ORF">IC227_04045</name>
</gene>
<protein>
    <submittedName>
        <fullName evidence="1">Uncharacterized protein</fullName>
    </submittedName>
</protein>
<sequence>MDYSYKITGENTGINYSSGSGRAIIGQGDGLRIIRTFSGINELDKSLYIQASWRDVESNSTFPSGTTVANGKALVDTSSIF</sequence>
<evidence type="ECO:0000313" key="1">
    <source>
        <dbReference type="EMBL" id="MBF8807692.1"/>
    </source>
</evidence>
<evidence type="ECO:0000313" key="2">
    <source>
        <dbReference type="Proteomes" id="UP000637757"/>
    </source>
</evidence>
<proteinExistence type="predicted"/>
<reference evidence="1" key="1">
    <citation type="submission" date="2020-09" db="EMBL/GenBank/DDBJ databases">
        <title>Genomic insights into the novelty and pathogenicity of a unique biofilm-forming Enterococcus sp. bacteria (Enterococcus lacertideformus) identified in reptiles.</title>
        <authorList>
            <person name="Agius J.E."/>
            <person name="Phalen D.N."/>
            <person name="Rose K."/>
            <person name="Eden J.-S."/>
        </authorList>
    </citation>
    <scope>NUCLEOTIDE SEQUENCE</scope>
    <source>
        <strain evidence="1">PHRS 0518</strain>
    </source>
</reference>
<comment type="caution">
    <text evidence="1">The sequence shown here is derived from an EMBL/GenBank/DDBJ whole genome shotgun (WGS) entry which is preliminary data.</text>
</comment>